<gene>
    <name evidence="8" type="ORF">CLV34_3110</name>
</gene>
<dbReference type="GO" id="GO:0005886">
    <property type="term" value="C:plasma membrane"/>
    <property type="evidence" value="ECO:0007669"/>
    <property type="project" value="UniProtKB-SubCell"/>
</dbReference>
<feature type="transmembrane region" description="Helical" evidence="6">
    <location>
        <begin position="48"/>
        <end position="67"/>
    </location>
</feature>
<evidence type="ECO:0000259" key="7">
    <source>
        <dbReference type="Pfam" id="PF13396"/>
    </source>
</evidence>
<comment type="subcellular location">
    <subcellularLocation>
        <location evidence="1">Cell membrane</location>
        <topology evidence="1">Multi-pass membrane protein</topology>
    </subcellularLocation>
</comment>
<keyword evidence="2" id="KW-1003">Cell membrane</keyword>
<evidence type="ECO:0000256" key="4">
    <source>
        <dbReference type="ARBA" id="ARBA00022989"/>
    </source>
</evidence>
<dbReference type="Proteomes" id="UP000231586">
    <property type="component" value="Unassembled WGS sequence"/>
</dbReference>
<protein>
    <submittedName>
        <fullName evidence="8">Phospholipase D-like protein</fullName>
    </submittedName>
</protein>
<keyword evidence="5 6" id="KW-0472">Membrane</keyword>
<dbReference type="EMBL" id="PGTZ01000013">
    <property type="protein sequence ID" value="PJI84865.1"/>
    <property type="molecule type" value="Genomic_DNA"/>
</dbReference>
<evidence type="ECO:0000313" key="9">
    <source>
        <dbReference type="Proteomes" id="UP000231586"/>
    </source>
</evidence>
<evidence type="ECO:0000256" key="5">
    <source>
        <dbReference type="ARBA" id="ARBA00023136"/>
    </source>
</evidence>
<comment type="caution">
    <text evidence="8">The sequence shown here is derived from an EMBL/GenBank/DDBJ whole genome shotgun (WGS) entry which is preliminary data.</text>
</comment>
<dbReference type="Pfam" id="PF13396">
    <property type="entry name" value="PLDc_N"/>
    <property type="match status" value="1"/>
</dbReference>
<organism evidence="8 9">
    <name type="scientific">Luteimicrobium subarcticum</name>
    <dbReference type="NCBI Taxonomy" id="620910"/>
    <lineage>
        <taxon>Bacteria</taxon>
        <taxon>Bacillati</taxon>
        <taxon>Actinomycetota</taxon>
        <taxon>Actinomycetes</taxon>
        <taxon>Micrococcales</taxon>
        <taxon>Luteimicrobium</taxon>
    </lineage>
</organism>
<sequence>MGHKKKWSELSGGQRFGVLVLGVAQLALTVSAYRDLSQRDEDEIEGTKLAWGVAILVNWIGPITYYLKGRKNLGLNAS</sequence>
<dbReference type="RefSeq" id="WP_100351207.1">
    <property type="nucleotide sequence ID" value="NZ_PGTZ01000013.1"/>
</dbReference>
<keyword evidence="9" id="KW-1185">Reference proteome</keyword>
<keyword evidence="4 6" id="KW-1133">Transmembrane helix</keyword>
<accession>A0A2M8W1S2</accession>
<evidence type="ECO:0000313" key="8">
    <source>
        <dbReference type="EMBL" id="PJI84865.1"/>
    </source>
</evidence>
<feature type="domain" description="Cardiolipin synthase N-terminal" evidence="7">
    <location>
        <begin position="27"/>
        <end position="70"/>
    </location>
</feature>
<keyword evidence="3 6" id="KW-0812">Transmembrane</keyword>
<dbReference type="InterPro" id="IPR027379">
    <property type="entry name" value="CLS_N"/>
</dbReference>
<proteinExistence type="predicted"/>
<evidence type="ECO:0000256" key="3">
    <source>
        <dbReference type="ARBA" id="ARBA00022692"/>
    </source>
</evidence>
<dbReference type="OrthoDB" id="5125307at2"/>
<dbReference type="AlphaFoldDB" id="A0A2M8W1S2"/>
<evidence type="ECO:0000256" key="2">
    <source>
        <dbReference type="ARBA" id="ARBA00022475"/>
    </source>
</evidence>
<evidence type="ECO:0000256" key="6">
    <source>
        <dbReference type="SAM" id="Phobius"/>
    </source>
</evidence>
<name>A0A2M8W1S2_9MICO</name>
<reference evidence="8 9" key="1">
    <citation type="submission" date="2017-11" db="EMBL/GenBank/DDBJ databases">
        <title>Genomic Encyclopedia of Archaeal and Bacterial Type Strains, Phase II (KMG-II): From Individual Species to Whole Genera.</title>
        <authorList>
            <person name="Goeker M."/>
        </authorList>
    </citation>
    <scope>NUCLEOTIDE SEQUENCE [LARGE SCALE GENOMIC DNA]</scope>
    <source>
        <strain evidence="8 9">DSM 22413</strain>
    </source>
</reference>
<evidence type="ECO:0000256" key="1">
    <source>
        <dbReference type="ARBA" id="ARBA00004651"/>
    </source>
</evidence>